<feature type="domain" description="PhoU" evidence="9">
    <location>
        <begin position="124"/>
        <end position="208"/>
    </location>
</feature>
<feature type="domain" description="PhoU" evidence="9">
    <location>
        <begin position="22"/>
        <end position="108"/>
    </location>
</feature>
<evidence type="ECO:0000313" key="10">
    <source>
        <dbReference type="EMBL" id="AWK89901.1"/>
    </source>
</evidence>
<keyword evidence="5" id="KW-0963">Cytoplasm</keyword>
<dbReference type="Proteomes" id="UP000245629">
    <property type="component" value="Plasmid unnamed3"/>
</dbReference>
<evidence type="ECO:0000313" key="11">
    <source>
        <dbReference type="Proteomes" id="UP000245629"/>
    </source>
</evidence>
<protein>
    <recommendedName>
        <fullName evidence="8">Phosphate-specific transport system accessory protein PhoU homolog</fullName>
    </recommendedName>
</protein>
<dbReference type="InterPro" id="IPR028366">
    <property type="entry name" value="PhoU"/>
</dbReference>
<dbReference type="GO" id="GO:0030643">
    <property type="term" value="P:intracellular phosphate ion homeostasis"/>
    <property type="evidence" value="ECO:0007669"/>
    <property type="project" value="InterPro"/>
</dbReference>
<dbReference type="GO" id="GO:0045936">
    <property type="term" value="P:negative regulation of phosphate metabolic process"/>
    <property type="evidence" value="ECO:0007669"/>
    <property type="project" value="InterPro"/>
</dbReference>
<dbReference type="NCBIfam" id="TIGR02135">
    <property type="entry name" value="phoU_full"/>
    <property type="match status" value="1"/>
</dbReference>
<organism evidence="10 11">
    <name type="scientific">Azospirillum thermophilum</name>
    <dbReference type="NCBI Taxonomy" id="2202148"/>
    <lineage>
        <taxon>Bacteria</taxon>
        <taxon>Pseudomonadati</taxon>
        <taxon>Pseudomonadota</taxon>
        <taxon>Alphaproteobacteria</taxon>
        <taxon>Rhodospirillales</taxon>
        <taxon>Azospirillaceae</taxon>
        <taxon>Azospirillum</taxon>
    </lineage>
</organism>
<name>A0A2S2CZG1_9PROT</name>
<keyword evidence="10" id="KW-0614">Plasmid</keyword>
<dbReference type="GO" id="GO:0006817">
    <property type="term" value="P:phosphate ion transport"/>
    <property type="evidence" value="ECO:0007669"/>
    <property type="project" value="UniProtKB-KW"/>
</dbReference>
<dbReference type="InterPro" id="IPR038078">
    <property type="entry name" value="PhoU-like_sf"/>
</dbReference>
<dbReference type="Pfam" id="PF01895">
    <property type="entry name" value="PhoU"/>
    <property type="match status" value="2"/>
</dbReference>
<evidence type="ECO:0000256" key="3">
    <source>
        <dbReference type="ARBA" id="ARBA00011738"/>
    </source>
</evidence>
<dbReference type="AlphaFoldDB" id="A0A2S2CZG1"/>
<dbReference type="Gene3D" id="1.20.58.220">
    <property type="entry name" value="Phosphate transport system protein phou homolog 2, domain 2"/>
    <property type="match status" value="1"/>
</dbReference>
<sequence length="257" mass="28261">MSTEHIVRSFAQELQRLSNLVMQMGGVAEAQVEAAVRAVARRDVGLATQVMQADQRLDAYERDIDTEAIRLLALRQPMAQDLREIVSALKISADLERIGDYAANIAKRSLVLAQVPAARPAVAIPRMGRMVETTMKDVLDAYIERDVAKAVAAWERDEELDDLYTSLFREVLTYMMEDPRNITPCTHLLFMAKNLERIGDHATNIAETIHFLVVGTPLSMARPKNDASSFAIADHDDAILPVGLGDDSLDGSSADAG</sequence>
<evidence type="ECO:0000259" key="9">
    <source>
        <dbReference type="Pfam" id="PF01895"/>
    </source>
</evidence>
<dbReference type="EMBL" id="CP029358">
    <property type="protein sequence ID" value="AWK89901.1"/>
    <property type="molecule type" value="Genomic_DNA"/>
</dbReference>
<comment type="similarity">
    <text evidence="2">Belongs to the PhoU family.</text>
</comment>
<evidence type="ECO:0000256" key="5">
    <source>
        <dbReference type="ARBA" id="ARBA00022490"/>
    </source>
</evidence>
<dbReference type="KEGG" id="azz:DEW08_28200"/>
<dbReference type="OrthoDB" id="9814256at2"/>
<comment type="subcellular location">
    <subcellularLocation>
        <location evidence="1">Cytoplasm</location>
    </subcellularLocation>
</comment>
<geneLocation type="plasmid" evidence="10 11">
    <name>unnamed3</name>
</geneLocation>
<proteinExistence type="inferred from homology"/>
<evidence type="ECO:0000256" key="8">
    <source>
        <dbReference type="ARBA" id="ARBA00069911"/>
    </source>
</evidence>
<dbReference type="PANTHER" id="PTHR42930">
    <property type="entry name" value="PHOSPHATE-SPECIFIC TRANSPORT SYSTEM ACCESSORY PROTEIN PHOU"/>
    <property type="match status" value="1"/>
</dbReference>
<keyword evidence="4" id="KW-0813">Transport</keyword>
<evidence type="ECO:0000256" key="4">
    <source>
        <dbReference type="ARBA" id="ARBA00022448"/>
    </source>
</evidence>
<comment type="subunit">
    <text evidence="3">Homodimer.</text>
</comment>
<evidence type="ECO:0000256" key="7">
    <source>
        <dbReference type="ARBA" id="ARBA00056181"/>
    </source>
</evidence>
<dbReference type="PIRSF" id="PIRSF003107">
    <property type="entry name" value="PhoU"/>
    <property type="match status" value="1"/>
</dbReference>
<evidence type="ECO:0000256" key="1">
    <source>
        <dbReference type="ARBA" id="ARBA00004496"/>
    </source>
</evidence>
<dbReference type="FunFam" id="1.20.58.220:FF:000004">
    <property type="entry name" value="Phosphate-specific transport system accessory protein PhoU"/>
    <property type="match status" value="1"/>
</dbReference>
<reference evidence="11" key="1">
    <citation type="submission" date="2018-05" db="EMBL/GenBank/DDBJ databases">
        <title>Azospirillum thermophila sp. nov., a novel isolated from hot spring.</title>
        <authorList>
            <person name="Zhao Z."/>
        </authorList>
    </citation>
    <scope>NUCLEOTIDE SEQUENCE [LARGE SCALE GENOMIC DNA]</scope>
    <source>
        <strain evidence="11">CFH 70021</strain>
        <plasmid evidence="11">unnamed3</plasmid>
    </source>
</reference>
<accession>A0A2S2CZG1</accession>
<dbReference type="GO" id="GO:0005737">
    <property type="term" value="C:cytoplasm"/>
    <property type="evidence" value="ECO:0007669"/>
    <property type="project" value="UniProtKB-SubCell"/>
</dbReference>
<gene>
    <name evidence="10" type="primary">phoU</name>
    <name evidence="10" type="ORF">DEW08_28200</name>
</gene>
<keyword evidence="6" id="KW-0592">Phosphate transport</keyword>
<evidence type="ECO:0000256" key="2">
    <source>
        <dbReference type="ARBA" id="ARBA00008107"/>
    </source>
</evidence>
<keyword evidence="11" id="KW-1185">Reference proteome</keyword>
<dbReference type="SUPFAM" id="SSF109755">
    <property type="entry name" value="PhoU-like"/>
    <property type="match status" value="1"/>
</dbReference>
<evidence type="ECO:0000256" key="6">
    <source>
        <dbReference type="ARBA" id="ARBA00022592"/>
    </source>
</evidence>
<dbReference type="PANTHER" id="PTHR42930:SF3">
    <property type="entry name" value="PHOSPHATE-SPECIFIC TRANSPORT SYSTEM ACCESSORY PROTEIN PHOU"/>
    <property type="match status" value="1"/>
</dbReference>
<dbReference type="InterPro" id="IPR026022">
    <property type="entry name" value="PhoU_dom"/>
</dbReference>
<comment type="function">
    <text evidence="7">Plays a role in the regulation of phosphate uptake.</text>
</comment>
<dbReference type="RefSeq" id="WP_109333662.1">
    <property type="nucleotide sequence ID" value="NZ_CP029358.1"/>
</dbReference>